<dbReference type="CDD" id="cd03354">
    <property type="entry name" value="LbH_SAT"/>
    <property type="match status" value="1"/>
</dbReference>
<dbReference type="Gene3D" id="1.10.3130.10">
    <property type="entry name" value="serine acetyltransferase, domain 1"/>
    <property type="match status" value="1"/>
</dbReference>
<dbReference type="InterPro" id="IPR001451">
    <property type="entry name" value="Hexapep"/>
</dbReference>
<evidence type="ECO:0000256" key="5">
    <source>
        <dbReference type="ARBA" id="ARBA00023315"/>
    </source>
</evidence>
<dbReference type="InterPro" id="IPR045304">
    <property type="entry name" value="LbH_SAT"/>
</dbReference>
<keyword evidence="7" id="KW-0472">Membrane</keyword>
<feature type="region of interest" description="Disordered" evidence="6">
    <location>
        <begin position="444"/>
        <end position="498"/>
    </location>
</feature>
<dbReference type="SUPFAM" id="SSF51161">
    <property type="entry name" value="Trimeric LpxA-like enzymes"/>
    <property type="match status" value="1"/>
</dbReference>
<evidence type="ECO:0000256" key="7">
    <source>
        <dbReference type="SAM" id="Phobius"/>
    </source>
</evidence>
<evidence type="ECO:0000313" key="8">
    <source>
        <dbReference type="EMBL" id="KAK2957094.1"/>
    </source>
</evidence>
<evidence type="ECO:0000256" key="3">
    <source>
        <dbReference type="ARBA" id="ARBA00022605"/>
    </source>
</evidence>
<feature type="compositionally biased region" description="Polar residues" evidence="6">
    <location>
        <begin position="558"/>
        <end position="586"/>
    </location>
</feature>
<accession>A0ABQ9Y066</accession>
<evidence type="ECO:0000256" key="6">
    <source>
        <dbReference type="SAM" id="MobiDB-lite"/>
    </source>
</evidence>
<feature type="compositionally biased region" description="Polar residues" evidence="6">
    <location>
        <begin position="280"/>
        <end position="302"/>
    </location>
</feature>
<comment type="caution">
    <text evidence="8">The sequence shown here is derived from an EMBL/GenBank/DDBJ whole genome shotgun (WGS) entry which is preliminary data.</text>
</comment>
<feature type="region of interest" description="Disordered" evidence="6">
    <location>
        <begin position="280"/>
        <end position="325"/>
    </location>
</feature>
<dbReference type="Pfam" id="PF00132">
    <property type="entry name" value="Hexapep"/>
    <property type="match status" value="1"/>
</dbReference>
<keyword evidence="7" id="KW-0812">Transmembrane</keyword>
<dbReference type="NCBIfam" id="TIGR01172">
    <property type="entry name" value="cysE"/>
    <property type="match status" value="1"/>
</dbReference>
<dbReference type="InterPro" id="IPR018357">
    <property type="entry name" value="Hexapep_transf_CS"/>
</dbReference>
<feature type="compositionally biased region" description="Basic residues" evidence="6">
    <location>
        <begin position="460"/>
        <end position="469"/>
    </location>
</feature>
<dbReference type="EC" id="2.3.1.30" evidence="2"/>
<dbReference type="NCBIfam" id="NF041874">
    <property type="entry name" value="EPS_EpsC"/>
    <property type="match status" value="1"/>
</dbReference>
<dbReference type="InterPro" id="IPR042122">
    <property type="entry name" value="Ser_AcTrfase_N_sf"/>
</dbReference>
<keyword evidence="4 8" id="KW-0808">Transferase</keyword>
<dbReference type="InterPro" id="IPR053376">
    <property type="entry name" value="Serine_acetyltransferase"/>
</dbReference>
<feature type="region of interest" description="Disordered" evidence="6">
    <location>
        <begin position="546"/>
        <end position="586"/>
    </location>
</feature>
<dbReference type="Gene3D" id="2.160.10.10">
    <property type="entry name" value="Hexapeptide repeat proteins"/>
    <property type="match status" value="1"/>
</dbReference>
<evidence type="ECO:0000313" key="9">
    <source>
        <dbReference type="Proteomes" id="UP001281761"/>
    </source>
</evidence>
<dbReference type="InterPro" id="IPR005881">
    <property type="entry name" value="Ser_O-AcTrfase"/>
</dbReference>
<dbReference type="InterPro" id="IPR011004">
    <property type="entry name" value="Trimer_LpxA-like_sf"/>
</dbReference>
<keyword evidence="9" id="KW-1185">Reference proteome</keyword>
<evidence type="ECO:0000256" key="2">
    <source>
        <dbReference type="ARBA" id="ARBA00013266"/>
    </source>
</evidence>
<protein>
    <recommendedName>
        <fullName evidence="2">serine O-acetyltransferase</fullName>
        <ecNumber evidence="2">2.3.1.30</ecNumber>
    </recommendedName>
</protein>
<dbReference type="Proteomes" id="UP001281761">
    <property type="component" value="Unassembled WGS sequence"/>
</dbReference>
<evidence type="ECO:0000256" key="1">
    <source>
        <dbReference type="ARBA" id="ARBA00007274"/>
    </source>
</evidence>
<feature type="transmembrane region" description="Helical" evidence="7">
    <location>
        <begin position="20"/>
        <end position="42"/>
    </location>
</feature>
<dbReference type="GO" id="GO:0009001">
    <property type="term" value="F:serine O-acetyltransferase activity"/>
    <property type="evidence" value="ECO:0007669"/>
    <property type="project" value="UniProtKB-EC"/>
</dbReference>
<proteinExistence type="inferred from homology"/>
<keyword evidence="5 8" id="KW-0012">Acyltransferase</keyword>
<sequence>MNYTVITQVFDKAKDTLPVFLSVVIPAVQYVFLALVLAGAFYSLKSLPYDIKAIFDYDPATSSVVEALLCMPGLHAILIHRFAHFCWKLRIPYIPRIVAYLNRFLTNIDIHPGAHLGKGLIIDHGSGVVIGETVVIGDHCLIYQGVTLGGTGKGGKGQKRHPTLLDNVIVGNGAKVLGPITIGNNVRVGAGSVVLKEVPDDSTVVGIPGRVVRVKGEVVKDALAHGSVPDPEGTAMKDIYQFRKQIVDELKTVQNRILSLEAEEDVFIQIQEIMIQLAQGQKNPRTSTPQPSDESNVPSCQSCPLPASDLPEGKPADTWEVPQPKTNLSRAQLLLNSLSSRYQQNPQAQAYPPQFYNPNPYFHPEYPMAYQPMPINIIHTHQPSGTDNDSSVSDSQSMDIFKTYGECRTAQCEDEIDNEVQDMMEETPNGQSVVKPDIYEAFLSGMPDFAPSSDGEGASRQRRTSKTSKQHAPQQRVRKDRRRTSRSRSQESQLGMPYPMMIPQYPSMVYPPYFSQYQYPAPQYPPNQFHPQPSYPMEIPVFGAPAPVAPKTRKNTQKHSASMNNLSGKTAQNVNVETVNPPANSS</sequence>
<organism evidence="8 9">
    <name type="scientific">Blattamonas nauphoetae</name>
    <dbReference type="NCBI Taxonomy" id="2049346"/>
    <lineage>
        <taxon>Eukaryota</taxon>
        <taxon>Metamonada</taxon>
        <taxon>Preaxostyla</taxon>
        <taxon>Oxymonadida</taxon>
        <taxon>Blattamonas</taxon>
    </lineage>
</organism>
<evidence type="ECO:0000256" key="4">
    <source>
        <dbReference type="ARBA" id="ARBA00022679"/>
    </source>
</evidence>
<reference evidence="8 9" key="1">
    <citation type="journal article" date="2022" name="bioRxiv">
        <title>Genomics of Preaxostyla Flagellates Illuminates Evolutionary Transitions and the Path Towards Mitochondrial Loss.</title>
        <authorList>
            <person name="Novak L.V.F."/>
            <person name="Treitli S.C."/>
            <person name="Pyrih J."/>
            <person name="Halakuc P."/>
            <person name="Pipaliya S.V."/>
            <person name="Vacek V."/>
            <person name="Brzon O."/>
            <person name="Soukal P."/>
            <person name="Eme L."/>
            <person name="Dacks J.B."/>
            <person name="Karnkowska A."/>
            <person name="Elias M."/>
            <person name="Hampl V."/>
        </authorList>
    </citation>
    <scope>NUCLEOTIDE SEQUENCE [LARGE SCALE GENOMIC DNA]</scope>
    <source>
        <strain evidence="8">NAU3</strain>
        <tissue evidence="8">Gut</tissue>
    </source>
</reference>
<dbReference type="PROSITE" id="PS00101">
    <property type="entry name" value="HEXAPEP_TRANSFERASES"/>
    <property type="match status" value="1"/>
</dbReference>
<dbReference type="EMBL" id="JARBJD010000049">
    <property type="protein sequence ID" value="KAK2957094.1"/>
    <property type="molecule type" value="Genomic_DNA"/>
</dbReference>
<name>A0ABQ9Y066_9EUKA</name>
<keyword evidence="3" id="KW-0028">Amino-acid biosynthesis</keyword>
<gene>
    <name evidence="8" type="ORF">BLNAU_7924</name>
</gene>
<keyword evidence="7" id="KW-1133">Transmembrane helix</keyword>
<comment type="similarity">
    <text evidence="1">Belongs to the transferase hexapeptide repeat family.</text>
</comment>
<dbReference type="PANTHER" id="PTHR42811">
    <property type="entry name" value="SERINE ACETYLTRANSFERASE"/>
    <property type="match status" value="1"/>
</dbReference>
<feature type="compositionally biased region" description="Basic residues" evidence="6">
    <location>
        <begin position="476"/>
        <end position="486"/>
    </location>
</feature>